<dbReference type="InterPro" id="IPR036188">
    <property type="entry name" value="FAD/NAD-bd_sf"/>
</dbReference>
<protein>
    <submittedName>
        <fullName evidence="1">Uncharacterized protein</fullName>
    </submittedName>
</protein>
<dbReference type="InParanoid" id="S8DK44"/>
<dbReference type="AlphaFoldDB" id="S8DK44"/>
<reference evidence="1 2" key="1">
    <citation type="journal article" date="2012" name="Science">
        <title>The Paleozoic origin of enzymatic lignin decomposition reconstructed from 31 fungal genomes.</title>
        <authorList>
            <person name="Floudas D."/>
            <person name="Binder M."/>
            <person name="Riley R."/>
            <person name="Barry K."/>
            <person name="Blanchette R.A."/>
            <person name="Henrissat B."/>
            <person name="Martinez A.T."/>
            <person name="Otillar R."/>
            <person name="Spatafora J.W."/>
            <person name="Yadav J.S."/>
            <person name="Aerts A."/>
            <person name="Benoit I."/>
            <person name="Boyd A."/>
            <person name="Carlson A."/>
            <person name="Copeland A."/>
            <person name="Coutinho P.M."/>
            <person name="de Vries R.P."/>
            <person name="Ferreira P."/>
            <person name="Findley K."/>
            <person name="Foster B."/>
            <person name="Gaskell J."/>
            <person name="Glotzer D."/>
            <person name="Gorecki P."/>
            <person name="Heitman J."/>
            <person name="Hesse C."/>
            <person name="Hori C."/>
            <person name="Igarashi K."/>
            <person name="Jurgens J.A."/>
            <person name="Kallen N."/>
            <person name="Kersten P."/>
            <person name="Kohler A."/>
            <person name="Kuees U."/>
            <person name="Kumar T.K.A."/>
            <person name="Kuo A."/>
            <person name="LaButti K."/>
            <person name="Larrondo L.F."/>
            <person name="Lindquist E."/>
            <person name="Ling A."/>
            <person name="Lombard V."/>
            <person name="Lucas S."/>
            <person name="Lundell T."/>
            <person name="Martin R."/>
            <person name="McLaughlin D.J."/>
            <person name="Morgenstern I."/>
            <person name="Morin E."/>
            <person name="Murat C."/>
            <person name="Nagy L.G."/>
            <person name="Nolan M."/>
            <person name="Ohm R.A."/>
            <person name="Patyshakuliyeva A."/>
            <person name="Rokas A."/>
            <person name="Ruiz-Duenas F.J."/>
            <person name="Sabat G."/>
            <person name="Salamov A."/>
            <person name="Samejima M."/>
            <person name="Schmutz J."/>
            <person name="Slot J.C."/>
            <person name="St John F."/>
            <person name="Stenlid J."/>
            <person name="Sun H."/>
            <person name="Sun S."/>
            <person name="Syed K."/>
            <person name="Tsang A."/>
            <person name="Wiebenga A."/>
            <person name="Young D."/>
            <person name="Pisabarro A."/>
            <person name="Eastwood D.C."/>
            <person name="Martin F."/>
            <person name="Cullen D."/>
            <person name="Grigoriev I.V."/>
            <person name="Hibbett D.S."/>
        </authorList>
    </citation>
    <scope>NUCLEOTIDE SEQUENCE</scope>
    <source>
        <strain evidence="2">FP-58527</strain>
    </source>
</reference>
<name>S8DK44_FOMSC</name>
<accession>S8DK44</accession>
<evidence type="ECO:0000313" key="2">
    <source>
        <dbReference type="Proteomes" id="UP000015241"/>
    </source>
</evidence>
<sequence>MSKSGKRTGKDATCIPCPPAHLPLVTQFSESQICSRPLQADADDVFVAVGCVPVTSSLGLDKTAVEVDPHGRLSSEWSRS</sequence>
<proteinExistence type="predicted"/>
<dbReference type="EMBL" id="KE504250">
    <property type="protein sequence ID" value="EPS93951.1"/>
    <property type="molecule type" value="Genomic_DNA"/>
</dbReference>
<organism evidence="1 2">
    <name type="scientific">Fomitopsis schrenkii</name>
    <name type="common">Brown rot fungus</name>
    <dbReference type="NCBI Taxonomy" id="2126942"/>
    <lineage>
        <taxon>Eukaryota</taxon>
        <taxon>Fungi</taxon>
        <taxon>Dikarya</taxon>
        <taxon>Basidiomycota</taxon>
        <taxon>Agaricomycotina</taxon>
        <taxon>Agaricomycetes</taxon>
        <taxon>Polyporales</taxon>
        <taxon>Fomitopsis</taxon>
    </lineage>
</organism>
<keyword evidence="2" id="KW-1185">Reference proteome</keyword>
<gene>
    <name evidence="1" type="ORF">FOMPIDRAFT_1055513</name>
</gene>
<dbReference type="Proteomes" id="UP000015241">
    <property type="component" value="Unassembled WGS sequence"/>
</dbReference>
<evidence type="ECO:0000313" key="1">
    <source>
        <dbReference type="EMBL" id="EPS93951.1"/>
    </source>
</evidence>
<dbReference type="HOGENOM" id="CLU_2589784_0_0_1"/>
<dbReference type="Gene3D" id="3.50.50.60">
    <property type="entry name" value="FAD/NAD(P)-binding domain"/>
    <property type="match status" value="2"/>
</dbReference>